<evidence type="ECO:0000259" key="8">
    <source>
        <dbReference type="SMART" id="SM00872"/>
    </source>
</evidence>
<name>A0ABC8THM6_9AQUA</name>
<keyword evidence="10" id="KW-1185">Reference proteome</keyword>
<feature type="chain" id="PRO_5044812607" description="Glycoside hydrolase family 38 central domain-containing protein" evidence="7">
    <location>
        <begin position="29"/>
        <end position="554"/>
    </location>
</feature>
<keyword evidence="3" id="KW-0479">Metal-binding</keyword>
<dbReference type="EMBL" id="CAUOFW020005186">
    <property type="protein sequence ID" value="CAK9168947.1"/>
    <property type="molecule type" value="Genomic_DNA"/>
</dbReference>
<reference evidence="9 10" key="1">
    <citation type="submission" date="2024-02" db="EMBL/GenBank/DDBJ databases">
        <authorList>
            <person name="Vignale AGUSTIN F."/>
            <person name="Sosa J E."/>
            <person name="Modenutti C."/>
        </authorList>
    </citation>
    <scope>NUCLEOTIDE SEQUENCE [LARGE SCALE GENOMIC DNA]</scope>
</reference>
<accession>A0ABC8THM6</accession>
<dbReference type="AlphaFoldDB" id="A0ABC8THM6"/>
<keyword evidence="5" id="KW-0862">Zinc</keyword>
<dbReference type="FunFam" id="1.20.1270.50:FF:000003">
    <property type="entry name" value="Alpha-mannosidase"/>
    <property type="match status" value="1"/>
</dbReference>
<evidence type="ECO:0000256" key="4">
    <source>
        <dbReference type="ARBA" id="ARBA00022801"/>
    </source>
</evidence>
<dbReference type="Pfam" id="PF01074">
    <property type="entry name" value="Glyco_hydro_38N"/>
    <property type="match status" value="2"/>
</dbReference>
<gene>
    <name evidence="9" type="ORF">ILEXP_LOCUS38371</name>
</gene>
<dbReference type="InterPro" id="IPR011330">
    <property type="entry name" value="Glyco_hydro/deAcase_b/a-brl"/>
</dbReference>
<protein>
    <recommendedName>
        <fullName evidence="8">Glycoside hydrolase family 38 central domain-containing protein</fullName>
    </recommendedName>
</protein>
<dbReference type="CDD" id="cd10810">
    <property type="entry name" value="GH38N_AMII_LAM_like"/>
    <property type="match status" value="1"/>
</dbReference>
<dbReference type="InterPro" id="IPR000602">
    <property type="entry name" value="Glyco_hydro_38_N"/>
</dbReference>
<keyword evidence="4" id="KW-0378">Hydrolase</keyword>
<evidence type="ECO:0000256" key="1">
    <source>
        <dbReference type="ARBA" id="ARBA00001947"/>
    </source>
</evidence>
<dbReference type="FunFam" id="3.20.110.10:FF:000025">
    <property type="entry name" value="NADPH--cytochrome P450 reductase 2"/>
    <property type="match status" value="1"/>
</dbReference>
<dbReference type="GO" id="GO:0016798">
    <property type="term" value="F:hydrolase activity, acting on glycosyl bonds"/>
    <property type="evidence" value="ECO:0007669"/>
    <property type="project" value="UniProtKB-KW"/>
</dbReference>
<dbReference type="InterPro" id="IPR011013">
    <property type="entry name" value="Gal_mutarotase_sf_dom"/>
</dbReference>
<dbReference type="InterPro" id="IPR013780">
    <property type="entry name" value="Glyco_hydro_b"/>
</dbReference>
<keyword evidence="6" id="KW-0326">Glycosidase</keyword>
<comment type="cofactor">
    <cofactor evidence="1">
        <name>Zn(2+)</name>
        <dbReference type="ChEBI" id="CHEBI:29105"/>
    </cofactor>
</comment>
<evidence type="ECO:0000313" key="9">
    <source>
        <dbReference type="EMBL" id="CAK9168947.1"/>
    </source>
</evidence>
<proteinExistence type="inferred from homology"/>
<evidence type="ECO:0000256" key="7">
    <source>
        <dbReference type="SAM" id="SignalP"/>
    </source>
</evidence>
<dbReference type="Proteomes" id="UP001642360">
    <property type="component" value="Unassembled WGS sequence"/>
</dbReference>
<feature type="non-terminal residue" evidence="9">
    <location>
        <position position="554"/>
    </location>
</feature>
<sequence length="554" mass="62135">MGMGMIAVWVSALLCGVSVLCSCGIVNGYVQYNTGSGIVGGKLNVHLVPHSHDDVGWLKTVDQYYVGSNNSIQGACVENVLDSVVMSLGRDPNKKFVFAEMFLVLDFGSFPYVKFQIMMYDFPLQLKSSTQTSILLMAFFQRWWQTQNLEIQEEVRKLVDGGQLEFINGGWCMHDEATCHYIDMIDQTTLGHRSIKNQFNKTPRAGWQIDPFGHSAVQAYLLGAELGFDSVHFARIDYQDRAKRKKDKSLEVVWQGSKTFGSSSQANVTLTNHIMWTMGDDFQYQYAESWFKQMDKLIHYVNKASKCYADSLWFSDHGVSFPWKATYPLEDITSLTAVTRFNEYLEQVKPYRGEGLNSDGGKDGRVNALYSTPSIYTDAKHAENESWLLKIDDYFPYADSANAYWTGFFTSRPALKRYVRMLSGYYLATRQLEFLVGRRSTGPNTFSLADALGIAQHHDAVTGTAKQHTTNDYAKRLAIGASEAEGIASSALSCLVNSTKSDQCPTSTSTFSQCQLLNISFCPPTEEDIPEGKSLVVVAYNPLGWNRTDIIKIP</sequence>
<dbReference type="Pfam" id="PF09261">
    <property type="entry name" value="Alpha-mann_mid"/>
    <property type="match status" value="1"/>
</dbReference>
<dbReference type="PANTHER" id="PTHR11607:SF61">
    <property type="entry name" value="ALPHA-MANNOSIDASE"/>
    <property type="match status" value="1"/>
</dbReference>
<feature type="domain" description="Glycoside hydrolase family 38 central" evidence="8">
    <location>
        <begin position="403"/>
        <end position="477"/>
    </location>
</feature>
<evidence type="ECO:0000256" key="3">
    <source>
        <dbReference type="ARBA" id="ARBA00022723"/>
    </source>
</evidence>
<feature type="signal peptide" evidence="7">
    <location>
        <begin position="1"/>
        <end position="28"/>
    </location>
</feature>
<organism evidence="9 10">
    <name type="scientific">Ilex paraguariensis</name>
    <name type="common">yerba mate</name>
    <dbReference type="NCBI Taxonomy" id="185542"/>
    <lineage>
        <taxon>Eukaryota</taxon>
        <taxon>Viridiplantae</taxon>
        <taxon>Streptophyta</taxon>
        <taxon>Embryophyta</taxon>
        <taxon>Tracheophyta</taxon>
        <taxon>Spermatophyta</taxon>
        <taxon>Magnoliopsida</taxon>
        <taxon>eudicotyledons</taxon>
        <taxon>Gunneridae</taxon>
        <taxon>Pentapetalae</taxon>
        <taxon>asterids</taxon>
        <taxon>campanulids</taxon>
        <taxon>Aquifoliales</taxon>
        <taxon>Aquifoliaceae</taxon>
        <taxon>Ilex</taxon>
    </lineage>
</organism>
<evidence type="ECO:0000256" key="6">
    <source>
        <dbReference type="ARBA" id="ARBA00023295"/>
    </source>
</evidence>
<dbReference type="InterPro" id="IPR037094">
    <property type="entry name" value="Glyco_hydro_38_cen_sf"/>
</dbReference>
<dbReference type="PANTHER" id="PTHR11607">
    <property type="entry name" value="ALPHA-MANNOSIDASE"/>
    <property type="match status" value="1"/>
</dbReference>
<dbReference type="InterPro" id="IPR015341">
    <property type="entry name" value="Glyco_hydro_38_cen"/>
</dbReference>
<dbReference type="FunFam" id="1.20.1270.50:FF:000002">
    <property type="entry name" value="Alpha-mannosidase"/>
    <property type="match status" value="1"/>
</dbReference>
<dbReference type="SUPFAM" id="SSF74650">
    <property type="entry name" value="Galactose mutarotase-like"/>
    <property type="match status" value="1"/>
</dbReference>
<dbReference type="Gene3D" id="3.20.110.10">
    <property type="entry name" value="Glycoside hydrolase 38, N terminal domain"/>
    <property type="match status" value="3"/>
</dbReference>
<dbReference type="SUPFAM" id="SSF88713">
    <property type="entry name" value="Glycoside hydrolase/deacetylase"/>
    <property type="match status" value="1"/>
</dbReference>
<evidence type="ECO:0000313" key="10">
    <source>
        <dbReference type="Proteomes" id="UP001642360"/>
    </source>
</evidence>
<dbReference type="Gene3D" id="2.60.40.1180">
    <property type="entry name" value="Golgi alpha-mannosidase II"/>
    <property type="match status" value="1"/>
</dbReference>
<dbReference type="GO" id="GO:0046872">
    <property type="term" value="F:metal ion binding"/>
    <property type="evidence" value="ECO:0007669"/>
    <property type="project" value="UniProtKB-KW"/>
</dbReference>
<dbReference type="SUPFAM" id="SSF88688">
    <property type="entry name" value="Families 57/38 glycoside transferase middle domain"/>
    <property type="match status" value="1"/>
</dbReference>
<evidence type="ECO:0000256" key="5">
    <source>
        <dbReference type="ARBA" id="ARBA00022833"/>
    </source>
</evidence>
<comment type="caution">
    <text evidence="9">The sequence shown here is derived from an EMBL/GenBank/DDBJ whole genome shotgun (WGS) entry which is preliminary data.</text>
</comment>
<dbReference type="Gene3D" id="1.20.1270.50">
    <property type="entry name" value="Glycoside hydrolase family 38, central domain"/>
    <property type="match status" value="2"/>
</dbReference>
<keyword evidence="7" id="KW-0732">Signal</keyword>
<evidence type="ECO:0000256" key="2">
    <source>
        <dbReference type="ARBA" id="ARBA00009792"/>
    </source>
</evidence>
<dbReference type="SMART" id="SM00872">
    <property type="entry name" value="Alpha-mann_mid"/>
    <property type="match status" value="1"/>
</dbReference>
<dbReference type="InterPro" id="IPR050843">
    <property type="entry name" value="Glycosyl_Hydrlase_38"/>
</dbReference>
<comment type="similarity">
    <text evidence="2">Belongs to the glycosyl hydrolase 38 family.</text>
</comment>
<dbReference type="InterPro" id="IPR028995">
    <property type="entry name" value="Glyco_hydro_57/38_cen_sf"/>
</dbReference>
<dbReference type="InterPro" id="IPR027291">
    <property type="entry name" value="Glyco_hydro_38_N_sf"/>
</dbReference>